<feature type="compositionally biased region" description="Basic and acidic residues" evidence="1">
    <location>
        <begin position="137"/>
        <end position="159"/>
    </location>
</feature>
<dbReference type="EMBL" id="JAKKPZ010000008">
    <property type="protein sequence ID" value="KAI1717931.1"/>
    <property type="molecule type" value="Genomic_DNA"/>
</dbReference>
<feature type="compositionally biased region" description="Low complexity" evidence="1">
    <location>
        <begin position="8"/>
        <end position="20"/>
    </location>
</feature>
<dbReference type="AlphaFoldDB" id="A0AAD4N7N6"/>
<feature type="region of interest" description="Disordered" evidence="1">
    <location>
        <begin position="1"/>
        <end position="193"/>
    </location>
</feature>
<feature type="compositionally biased region" description="Acidic residues" evidence="1">
    <location>
        <begin position="257"/>
        <end position="268"/>
    </location>
</feature>
<name>A0AAD4N7N6_9BILA</name>
<feature type="compositionally biased region" description="Basic residues" evidence="1">
    <location>
        <begin position="40"/>
        <end position="52"/>
    </location>
</feature>
<feature type="region of interest" description="Disordered" evidence="1">
    <location>
        <begin position="217"/>
        <end position="310"/>
    </location>
</feature>
<reference evidence="2" key="1">
    <citation type="submission" date="2022-01" db="EMBL/GenBank/DDBJ databases">
        <title>Genome Sequence Resource for Two Populations of Ditylenchus destructor, the Migratory Endoparasitic Phytonematode.</title>
        <authorList>
            <person name="Zhang H."/>
            <person name="Lin R."/>
            <person name="Xie B."/>
        </authorList>
    </citation>
    <scope>NUCLEOTIDE SEQUENCE</scope>
    <source>
        <strain evidence="2">BazhouSP</strain>
    </source>
</reference>
<accession>A0AAD4N7N6</accession>
<keyword evidence="3" id="KW-1185">Reference proteome</keyword>
<feature type="compositionally biased region" description="Polar residues" evidence="1">
    <location>
        <begin position="282"/>
        <end position="305"/>
    </location>
</feature>
<evidence type="ECO:0000313" key="2">
    <source>
        <dbReference type="EMBL" id="KAI1717931.1"/>
    </source>
</evidence>
<feature type="compositionally biased region" description="Basic and acidic residues" evidence="1">
    <location>
        <begin position="88"/>
        <end position="97"/>
    </location>
</feature>
<gene>
    <name evidence="2" type="ORF">DdX_06340</name>
</gene>
<evidence type="ECO:0000256" key="1">
    <source>
        <dbReference type="SAM" id="MobiDB-lite"/>
    </source>
</evidence>
<organism evidence="2 3">
    <name type="scientific">Ditylenchus destructor</name>
    <dbReference type="NCBI Taxonomy" id="166010"/>
    <lineage>
        <taxon>Eukaryota</taxon>
        <taxon>Metazoa</taxon>
        <taxon>Ecdysozoa</taxon>
        <taxon>Nematoda</taxon>
        <taxon>Chromadorea</taxon>
        <taxon>Rhabditida</taxon>
        <taxon>Tylenchina</taxon>
        <taxon>Tylenchomorpha</taxon>
        <taxon>Sphaerularioidea</taxon>
        <taxon>Anguinidae</taxon>
        <taxon>Anguininae</taxon>
        <taxon>Ditylenchus</taxon>
    </lineage>
</organism>
<sequence length="347" mass="37283">MAGRQIAYVSYYSSSSGSSSSEDEESTPHDSGTEQGDRSRKTKATKKAKKSKNNTSKDKQQANGKVPKDTVNGISKTKHQPLTTSEIRIVDRNEKENVPSSPHPKAASSSLQTKSEKNKPVSKNGPGTPARTSSAKEVTEREEASKIRDSALPKSKEENGNGTKGVKVRNKENGSPSTRSICKSECAETASTSITRQVTAGTSIIVVANNKEYEHKDIVAEPRPTIHSTRRVSPSVKRTSVLVLEDRPLPELPPDASDSEEQPEDDDLSGGQELSNDAVYINTRTPGPGRTSTNDSGIGGSSTAPQDYANANIPLKPTKVSQKIQQLLMTLQVGSRLSINKSAIQCK</sequence>
<comment type="caution">
    <text evidence="2">The sequence shown here is derived from an EMBL/GenBank/DDBJ whole genome shotgun (WGS) entry which is preliminary data.</text>
</comment>
<dbReference type="Proteomes" id="UP001201812">
    <property type="component" value="Unassembled WGS sequence"/>
</dbReference>
<feature type="compositionally biased region" description="Polar residues" evidence="1">
    <location>
        <begin position="72"/>
        <end position="86"/>
    </location>
</feature>
<proteinExistence type="predicted"/>
<feature type="compositionally biased region" description="Basic and acidic residues" evidence="1">
    <location>
        <begin position="26"/>
        <end position="39"/>
    </location>
</feature>
<evidence type="ECO:0000313" key="3">
    <source>
        <dbReference type="Proteomes" id="UP001201812"/>
    </source>
</evidence>
<feature type="compositionally biased region" description="Low complexity" evidence="1">
    <location>
        <begin position="99"/>
        <end position="110"/>
    </location>
</feature>
<protein>
    <submittedName>
        <fullName evidence="2">Uncharacterized protein</fullName>
    </submittedName>
</protein>